<dbReference type="RefSeq" id="WP_249847784.1">
    <property type="nucleotide sequence ID" value="NZ_JAMGBD010000001.1"/>
</dbReference>
<dbReference type="SMART" id="SM00054">
    <property type="entry name" value="EFh"/>
    <property type="match status" value="4"/>
</dbReference>
<dbReference type="PANTHER" id="PTHR10827:SF98">
    <property type="entry name" value="45 KDA CALCIUM-BINDING PROTEIN"/>
    <property type="match status" value="1"/>
</dbReference>
<dbReference type="InterPro" id="IPR002048">
    <property type="entry name" value="EF_hand_dom"/>
</dbReference>
<dbReference type="EMBL" id="JAMGBD010000001">
    <property type="protein sequence ID" value="MCL6683741.1"/>
    <property type="molecule type" value="Genomic_DNA"/>
</dbReference>
<dbReference type="InterPro" id="IPR018247">
    <property type="entry name" value="EF_Hand_1_Ca_BS"/>
</dbReference>
<evidence type="ECO:0000256" key="1">
    <source>
        <dbReference type="ARBA" id="ARBA00022723"/>
    </source>
</evidence>
<dbReference type="Gene3D" id="1.10.238.10">
    <property type="entry name" value="EF-hand"/>
    <property type="match status" value="2"/>
</dbReference>
<dbReference type="PROSITE" id="PS00018">
    <property type="entry name" value="EF_HAND_1"/>
    <property type="match status" value="1"/>
</dbReference>
<feature type="domain" description="EF-hand" evidence="4">
    <location>
        <begin position="47"/>
        <end position="82"/>
    </location>
</feature>
<dbReference type="Proteomes" id="UP001165363">
    <property type="component" value="Unassembled WGS sequence"/>
</dbReference>
<keyword evidence="1" id="KW-0479">Metal-binding</keyword>
<keyword evidence="2" id="KW-0677">Repeat</keyword>
<dbReference type="PROSITE" id="PS50222">
    <property type="entry name" value="EF_HAND_2"/>
    <property type="match status" value="3"/>
</dbReference>
<comment type="caution">
    <text evidence="5">The sequence shown here is derived from an EMBL/GenBank/DDBJ whole genome shotgun (WGS) entry which is preliminary data.</text>
</comment>
<keyword evidence="6" id="KW-1185">Reference proteome</keyword>
<dbReference type="PANTHER" id="PTHR10827">
    <property type="entry name" value="RETICULOCALBIN"/>
    <property type="match status" value="1"/>
</dbReference>
<accession>A0ABT0RM71</accession>
<feature type="domain" description="EF-hand" evidence="4">
    <location>
        <begin position="99"/>
        <end position="134"/>
    </location>
</feature>
<dbReference type="Pfam" id="PF13202">
    <property type="entry name" value="EF-hand_5"/>
    <property type="match status" value="2"/>
</dbReference>
<protein>
    <submittedName>
        <fullName evidence="5">EF-hand domain-containing protein</fullName>
    </submittedName>
</protein>
<dbReference type="Pfam" id="PF13499">
    <property type="entry name" value="EF-hand_7"/>
    <property type="match status" value="1"/>
</dbReference>
<feature type="chain" id="PRO_5046388162" evidence="3">
    <location>
        <begin position="20"/>
        <end position="231"/>
    </location>
</feature>
<keyword evidence="3" id="KW-0732">Signal</keyword>
<evidence type="ECO:0000313" key="5">
    <source>
        <dbReference type="EMBL" id="MCL6683741.1"/>
    </source>
</evidence>
<sequence length="231" mass="25732">MKEFLIGAAGIVLAGAAIAQAPVAQPAPAPQAVPDRPMADRIDTRDEMVAKVREHFAQLDTNKDGFLSKEEAEAGHAAMRDHMRERFADRGARRMEWTQKTRDPNAAFDRLDTNKDGSISRDEFSKAHEERIERRVVLKDGHPLPEGVAPPPGMPHEGMRMHRMGGGMMGGQMFEMADANRDGRVSLQEATDAAVKHFDMADANHDGRITPDERKQMRMQFIEKRRAPKAG</sequence>
<organism evidence="5 6">
    <name type="scientific">Sphingomonas alba</name>
    <dbReference type="NCBI Taxonomy" id="2908208"/>
    <lineage>
        <taxon>Bacteria</taxon>
        <taxon>Pseudomonadati</taxon>
        <taxon>Pseudomonadota</taxon>
        <taxon>Alphaproteobacteria</taxon>
        <taxon>Sphingomonadales</taxon>
        <taxon>Sphingomonadaceae</taxon>
        <taxon>Sphingomonas</taxon>
    </lineage>
</organism>
<evidence type="ECO:0000256" key="3">
    <source>
        <dbReference type="SAM" id="SignalP"/>
    </source>
</evidence>
<dbReference type="InterPro" id="IPR011992">
    <property type="entry name" value="EF-hand-dom_pair"/>
</dbReference>
<feature type="domain" description="EF-hand" evidence="4">
    <location>
        <begin position="189"/>
        <end position="224"/>
    </location>
</feature>
<proteinExistence type="predicted"/>
<evidence type="ECO:0000259" key="4">
    <source>
        <dbReference type="PROSITE" id="PS50222"/>
    </source>
</evidence>
<name>A0ABT0RM71_9SPHN</name>
<evidence type="ECO:0000256" key="2">
    <source>
        <dbReference type="ARBA" id="ARBA00022737"/>
    </source>
</evidence>
<feature type="signal peptide" evidence="3">
    <location>
        <begin position="1"/>
        <end position="19"/>
    </location>
</feature>
<gene>
    <name evidence="5" type="ORF">LZ536_07490</name>
</gene>
<evidence type="ECO:0000313" key="6">
    <source>
        <dbReference type="Proteomes" id="UP001165363"/>
    </source>
</evidence>
<reference evidence="5" key="1">
    <citation type="submission" date="2022-05" db="EMBL/GenBank/DDBJ databases">
        <authorList>
            <person name="Jo J.-H."/>
            <person name="Im W.-T."/>
        </authorList>
    </citation>
    <scope>NUCLEOTIDE SEQUENCE</scope>
    <source>
        <strain evidence="5">SE158</strain>
    </source>
</reference>
<dbReference type="SUPFAM" id="SSF47473">
    <property type="entry name" value="EF-hand"/>
    <property type="match status" value="1"/>
</dbReference>